<keyword evidence="1" id="KW-1133">Transmembrane helix</keyword>
<sequence>MHEYINLGIVTLITFFFNMPWGYWRASVKKFSWKWFLAVHLPIPVIVFMRFYFKLGFQLYTYPFLVGAFFLGQFVGARYFKKRKAAALEMDA</sequence>
<name>A0A3B0UPF1_9ZZZZ</name>
<protein>
    <submittedName>
        <fullName evidence="2">Uncharacterized protein</fullName>
    </submittedName>
</protein>
<reference evidence="2" key="1">
    <citation type="submission" date="2018-06" db="EMBL/GenBank/DDBJ databases">
        <authorList>
            <person name="Zhirakovskaya E."/>
        </authorList>
    </citation>
    <scope>NUCLEOTIDE SEQUENCE</scope>
</reference>
<accession>A0A3B0UPF1</accession>
<dbReference type="EMBL" id="UOET01000469">
    <property type="protein sequence ID" value="VAW30093.1"/>
    <property type="molecule type" value="Genomic_DNA"/>
</dbReference>
<proteinExistence type="predicted"/>
<evidence type="ECO:0000313" key="2">
    <source>
        <dbReference type="EMBL" id="VAW30093.1"/>
    </source>
</evidence>
<evidence type="ECO:0000256" key="1">
    <source>
        <dbReference type="SAM" id="Phobius"/>
    </source>
</evidence>
<keyword evidence="1" id="KW-0812">Transmembrane</keyword>
<organism evidence="2">
    <name type="scientific">hydrothermal vent metagenome</name>
    <dbReference type="NCBI Taxonomy" id="652676"/>
    <lineage>
        <taxon>unclassified sequences</taxon>
        <taxon>metagenomes</taxon>
        <taxon>ecological metagenomes</taxon>
    </lineage>
</organism>
<feature type="transmembrane region" description="Helical" evidence="1">
    <location>
        <begin position="59"/>
        <end position="80"/>
    </location>
</feature>
<feature type="transmembrane region" description="Helical" evidence="1">
    <location>
        <begin position="6"/>
        <end position="23"/>
    </location>
</feature>
<feature type="transmembrane region" description="Helical" evidence="1">
    <location>
        <begin position="35"/>
        <end position="53"/>
    </location>
</feature>
<keyword evidence="1" id="KW-0472">Membrane</keyword>
<dbReference type="AlphaFoldDB" id="A0A3B0UPF1"/>
<gene>
    <name evidence="2" type="ORF">MNBD_BACTEROID07-1218</name>
</gene>